<evidence type="ECO:0000256" key="14">
    <source>
        <dbReference type="ARBA" id="ARBA00049244"/>
    </source>
</evidence>
<name>A0A2N5T6Q3_9BASI</name>
<evidence type="ECO:0000256" key="1">
    <source>
        <dbReference type="ARBA" id="ARBA00022578"/>
    </source>
</evidence>
<keyword evidence="12" id="KW-0233">DNA recombination</keyword>
<keyword evidence="11" id="KW-0239">DNA-directed DNA polymerase</keyword>
<evidence type="ECO:0000256" key="2">
    <source>
        <dbReference type="ARBA" id="ARBA00022695"/>
    </source>
</evidence>
<keyword evidence="8" id="KW-0694">RNA-binding</keyword>
<dbReference type="AlphaFoldDB" id="A0A2N5T6Q3"/>
<dbReference type="PROSITE" id="PS50994">
    <property type="entry name" value="INTEGRASE"/>
    <property type="match status" value="1"/>
</dbReference>
<evidence type="ECO:0000256" key="6">
    <source>
        <dbReference type="ARBA" id="ARBA00022801"/>
    </source>
</evidence>
<dbReference type="PANTHER" id="PTHR42648">
    <property type="entry name" value="TRANSPOSASE, PUTATIVE-RELATED"/>
    <property type="match status" value="1"/>
</dbReference>
<accession>A0A2N5T6Q3</accession>
<protein>
    <recommendedName>
        <fullName evidence="16">Integrase catalytic domain-containing protein</fullName>
    </recommendedName>
</protein>
<keyword evidence="11" id="KW-0808">Transferase</keyword>
<evidence type="ECO:0000256" key="8">
    <source>
        <dbReference type="ARBA" id="ARBA00022884"/>
    </source>
</evidence>
<comment type="catalytic activity">
    <reaction evidence="14">
        <text>DNA(n) + a 2'-deoxyribonucleoside 5'-triphosphate = DNA(n+1) + diphosphate</text>
        <dbReference type="Rhea" id="RHEA:22508"/>
        <dbReference type="Rhea" id="RHEA-COMP:17339"/>
        <dbReference type="Rhea" id="RHEA-COMP:17340"/>
        <dbReference type="ChEBI" id="CHEBI:33019"/>
        <dbReference type="ChEBI" id="CHEBI:61560"/>
        <dbReference type="ChEBI" id="CHEBI:173112"/>
        <dbReference type="EC" id="2.7.7.7"/>
    </reaction>
</comment>
<keyword evidence="4" id="KW-0479">Metal-binding</keyword>
<evidence type="ECO:0000256" key="7">
    <source>
        <dbReference type="ARBA" id="ARBA00022842"/>
    </source>
</evidence>
<dbReference type="GO" id="GO:0004519">
    <property type="term" value="F:endonuclease activity"/>
    <property type="evidence" value="ECO:0007669"/>
    <property type="project" value="UniProtKB-KW"/>
</dbReference>
<proteinExistence type="predicted"/>
<keyword evidence="1" id="KW-0815">Transposition</keyword>
<dbReference type="InterPro" id="IPR012337">
    <property type="entry name" value="RNaseH-like_sf"/>
</dbReference>
<keyword evidence="7" id="KW-0460">Magnesium</keyword>
<gene>
    <name evidence="17" type="ORF">PCASD_18796</name>
</gene>
<keyword evidence="3" id="KW-0540">Nuclease</keyword>
<dbReference type="GO" id="GO:0003723">
    <property type="term" value="F:RNA binding"/>
    <property type="evidence" value="ECO:0007669"/>
    <property type="project" value="UniProtKB-KW"/>
</dbReference>
<reference evidence="17 18" key="1">
    <citation type="submission" date="2017-11" db="EMBL/GenBank/DDBJ databases">
        <title>De novo assembly and phasing of dikaryotic genomes from two isolates of Puccinia coronata f. sp. avenae, the causal agent of oat crown rust.</title>
        <authorList>
            <person name="Miller M.E."/>
            <person name="Zhang Y."/>
            <person name="Omidvar V."/>
            <person name="Sperschneider J."/>
            <person name="Schwessinger B."/>
            <person name="Raley C."/>
            <person name="Palmer J.M."/>
            <person name="Garnica D."/>
            <person name="Upadhyaya N."/>
            <person name="Rathjen J."/>
            <person name="Taylor J.M."/>
            <person name="Park R.F."/>
            <person name="Dodds P.N."/>
            <person name="Hirsch C.D."/>
            <person name="Kianian S.F."/>
            <person name="Figueroa M."/>
        </authorList>
    </citation>
    <scope>NUCLEOTIDE SEQUENCE [LARGE SCALE GENOMIC DNA]</scope>
    <source>
        <strain evidence="17">12SD80</strain>
    </source>
</reference>
<evidence type="ECO:0000256" key="12">
    <source>
        <dbReference type="ARBA" id="ARBA00023172"/>
    </source>
</evidence>
<dbReference type="InterPro" id="IPR001584">
    <property type="entry name" value="Integrase_cat-core"/>
</dbReference>
<feature type="domain" description="Integrase catalytic" evidence="16">
    <location>
        <begin position="609"/>
        <end position="775"/>
    </location>
</feature>
<dbReference type="GO" id="GO:0015074">
    <property type="term" value="P:DNA integration"/>
    <property type="evidence" value="ECO:0007669"/>
    <property type="project" value="UniProtKB-KW"/>
</dbReference>
<dbReference type="GO" id="GO:0003964">
    <property type="term" value="F:RNA-directed DNA polymerase activity"/>
    <property type="evidence" value="ECO:0007669"/>
    <property type="project" value="UniProtKB-KW"/>
</dbReference>
<dbReference type="Proteomes" id="UP000235392">
    <property type="component" value="Unassembled WGS sequence"/>
</dbReference>
<dbReference type="InterPro" id="IPR036397">
    <property type="entry name" value="RNaseH_sf"/>
</dbReference>
<keyword evidence="2" id="KW-0548">Nucleotidyltransferase</keyword>
<keyword evidence="6" id="KW-0378">Hydrolase</keyword>
<dbReference type="InterPro" id="IPR039537">
    <property type="entry name" value="Retrotran_Ty1/copia-like"/>
</dbReference>
<feature type="region of interest" description="Disordered" evidence="15">
    <location>
        <begin position="1"/>
        <end position="37"/>
    </location>
</feature>
<evidence type="ECO:0000313" key="17">
    <source>
        <dbReference type="EMBL" id="PLW21181.1"/>
    </source>
</evidence>
<evidence type="ECO:0000256" key="4">
    <source>
        <dbReference type="ARBA" id="ARBA00022723"/>
    </source>
</evidence>
<dbReference type="GO" id="GO:0003887">
    <property type="term" value="F:DNA-directed DNA polymerase activity"/>
    <property type="evidence" value="ECO:0007669"/>
    <property type="project" value="UniProtKB-KW"/>
</dbReference>
<dbReference type="SUPFAM" id="SSF53098">
    <property type="entry name" value="Ribonuclease H-like"/>
    <property type="match status" value="1"/>
</dbReference>
<comment type="catalytic activity">
    <reaction evidence="13">
        <text>DNA(n) + a 2'-deoxyribonucleoside 5'-triphosphate = DNA(n+1) + diphosphate</text>
        <dbReference type="Rhea" id="RHEA:22508"/>
        <dbReference type="Rhea" id="RHEA-COMP:17339"/>
        <dbReference type="Rhea" id="RHEA-COMP:17340"/>
        <dbReference type="ChEBI" id="CHEBI:33019"/>
        <dbReference type="ChEBI" id="CHEBI:61560"/>
        <dbReference type="ChEBI" id="CHEBI:173112"/>
        <dbReference type="EC" id="2.7.7.49"/>
    </reaction>
</comment>
<dbReference type="GO" id="GO:0032196">
    <property type="term" value="P:transposition"/>
    <property type="evidence" value="ECO:0007669"/>
    <property type="project" value="UniProtKB-KW"/>
</dbReference>
<evidence type="ECO:0000313" key="18">
    <source>
        <dbReference type="Proteomes" id="UP000235392"/>
    </source>
</evidence>
<dbReference type="GO" id="GO:0006310">
    <property type="term" value="P:DNA recombination"/>
    <property type="evidence" value="ECO:0007669"/>
    <property type="project" value="UniProtKB-KW"/>
</dbReference>
<dbReference type="GO" id="GO:0046872">
    <property type="term" value="F:metal ion binding"/>
    <property type="evidence" value="ECO:0007669"/>
    <property type="project" value="UniProtKB-KW"/>
</dbReference>
<dbReference type="GO" id="GO:0016787">
    <property type="term" value="F:hydrolase activity"/>
    <property type="evidence" value="ECO:0007669"/>
    <property type="project" value="UniProtKB-KW"/>
</dbReference>
<evidence type="ECO:0000256" key="10">
    <source>
        <dbReference type="ARBA" id="ARBA00022918"/>
    </source>
</evidence>
<evidence type="ECO:0000256" key="15">
    <source>
        <dbReference type="SAM" id="MobiDB-lite"/>
    </source>
</evidence>
<organism evidence="17 18">
    <name type="scientific">Puccinia coronata f. sp. avenae</name>
    <dbReference type="NCBI Taxonomy" id="200324"/>
    <lineage>
        <taxon>Eukaryota</taxon>
        <taxon>Fungi</taxon>
        <taxon>Dikarya</taxon>
        <taxon>Basidiomycota</taxon>
        <taxon>Pucciniomycotina</taxon>
        <taxon>Pucciniomycetes</taxon>
        <taxon>Pucciniales</taxon>
        <taxon>Pucciniaceae</taxon>
        <taxon>Puccinia</taxon>
    </lineage>
</organism>
<sequence>MSSRNNSRANSHHLGDPPRPPTPANNQQMAAPAGEVPASISEDRNAAAIISAVSAQIRDEDRLLPDGSNYATWKDFMEERCRDAVNNPEYLCFRSFNDIQERIICSIFISSVDRSMHRILGQFNTVHEMYLDVTARFTTVSRAAQLNHFRRLLRFDIRDHPTSATIGLSFDDHFDALEQMNILLTRDQLAGLILQNSLGAEPETMVEVYRRVELAISSSRHNRIPDFDAIVRMIDIARRNIAYCNEVRGEDQQMAINPNLRPPAVHLATTQDGQAPPDGPHPDNIPDAADFAAMQARVCWQCRSPEHLLRNCPLCQRNNLARQNFRLSGRQAPPPGVMQQPAAGYAPGFQGFYPIVAPAGYTGTYPQVQPPARHSPTAPAASPRGADSYRPQYRLQRVNTRRPGNTSIGNPASQPAACSSDLLAQDEPQARIVEIGYLEDELAQLNFSHADVEMIDTAPIVDSATEGEQAYVTGQGDLHFNGLANQGVTLQGVLYCKSARNTLISLAAFRKANAKFNYDMQLDRFNVFTNDDLPSEEFNRFDQDLTKDEQCLLYWHCLFGHASLRKIKHMCLHGLGLALPGKLPSGEIKCATCAISKSLLKNQLDTDDRMTTRLGVITADLIGPLQVPTFNEGQYVLTIRDISTGFCEVKIIKSKAETCNLVIKTIERWEKLTGDQVKIVRSDNGGEFSSNVFLSYLTERLIKAERALPYHHYQNGAIERFNRTLSEMGRTILIDSGLDKSFWGFSFIWAGDTLNQIPNKSSGLVTPFKAFHGFKPSFDRQRLFGETGFVHIHAENRKKLDVRAVEGQVVANLDDSKGWLI</sequence>
<comment type="caution">
    <text evidence="17">The sequence shown here is derived from an EMBL/GenBank/DDBJ whole genome shotgun (WGS) entry which is preliminary data.</text>
</comment>
<evidence type="ECO:0000256" key="9">
    <source>
        <dbReference type="ARBA" id="ARBA00022908"/>
    </source>
</evidence>
<evidence type="ECO:0000256" key="13">
    <source>
        <dbReference type="ARBA" id="ARBA00048173"/>
    </source>
</evidence>
<keyword evidence="10" id="KW-0695">RNA-directed DNA polymerase</keyword>
<dbReference type="Gene3D" id="3.30.420.10">
    <property type="entry name" value="Ribonuclease H-like superfamily/Ribonuclease H"/>
    <property type="match status" value="1"/>
</dbReference>
<dbReference type="PANTHER" id="PTHR42648:SF11">
    <property type="entry name" value="TRANSPOSON TY4-P GAG-POL POLYPROTEIN"/>
    <property type="match status" value="1"/>
</dbReference>
<keyword evidence="9" id="KW-0229">DNA integration</keyword>
<dbReference type="GO" id="GO:0005634">
    <property type="term" value="C:nucleus"/>
    <property type="evidence" value="ECO:0007669"/>
    <property type="project" value="UniProtKB-ARBA"/>
</dbReference>
<keyword evidence="5" id="KW-0255">Endonuclease</keyword>
<evidence type="ECO:0000259" key="16">
    <source>
        <dbReference type="PROSITE" id="PS50994"/>
    </source>
</evidence>
<feature type="region of interest" description="Disordered" evidence="15">
    <location>
        <begin position="366"/>
        <end position="392"/>
    </location>
</feature>
<evidence type="ECO:0000256" key="11">
    <source>
        <dbReference type="ARBA" id="ARBA00022932"/>
    </source>
</evidence>
<evidence type="ECO:0000256" key="3">
    <source>
        <dbReference type="ARBA" id="ARBA00022722"/>
    </source>
</evidence>
<evidence type="ECO:0000256" key="5">
    <source>
        <dbReference type="ARBA" id="ARBA00022759"/>
    </source>
</evidence>
<dbReference type="EMBL" id="PGCI01000688">
    <property type="protein sequence ID" value="PLW21181.1"/>
    <property type="molecule type" value="Genomic_DNA"/>
</dbReference>